<dbReference type="EC" id="1.15.1.1" evidence="1"/>
<keyword evidence="5" id="KW-0560">Oxidoreductase</keyword>
<dbReference type="PANTHER" id="PTHR10003">
    <property type="entry name" value="SUPEROXIDE DISMUTASE CU-ZN -RELATED"/>
    <property type="match status" value="1"/>
</dbReference>
<evidence type="ECO:0000256" key="6">
    <source>
        <dbReference type="ARBA" id="ARBA00049204"/>
    </source>
</evidence>
<evidence type="ECO:0000313" key="12">
    <source>
        <dbReference type="RefSeq" id="XP_015177857.1"/>
    </source>
</evidence>
<dbReference type="InterPro" id="IPR024134">
    <property type="entry name" value="SOD_Cu/Zn_/chaperone"/>
</dbReference>
<evidence type="ECO:0000256" key="3">
    <source>
        <dbReference type="ARBA" id="ARBA00022833"/>
    </source>
</evidence>
<dbReference type="InterPro" id="IPR001424">
    <property type="entry name" value="SOD_Cu_Zn_dom"/>
</dbReference>
<protein>
    <recommendedName>
        <fullName evidence="1">superoxide dismutase</fullName>
        <ecNumber evidence="1">1.15.1.1</ecNumber>
    </recommendedName>
</protein>
<keyword evidence="2" id="KW-0479">Metal-binding</keyword>
<evidence type="ECO:0000256" key="4">
    <source>
        <dbReference type="ARBA" id="ARBA00022862"/>
    </source>
</evidence>
<evidence type="ECO:0000313" key="10">
    <source>
        <dbReference type="RefSeq" id="XP_015177854.1"/>
    </source>
</evidence>
<feature type="domain" description="Superoxide dismutase copper/zinc binding" evidence="8">
    <location>
        <begin position="86"/>
        <end position="217"/>
    </location>
</feature>
<reference evidence="10 11" key="1">
    <citation type="submission" date="2025-05" db="UniProtKB">
        <authorList>
            <consortium name="RefSeq"/>
        </authorList>
    </citation>
    <scope>IDENTIFICATION</scope>
    <source>
        <tissue evidence="10 11">Whole body</tissue>
    </source>
</reference>
<evidence type="ECO:0000313" key="11">
    <source>
        <dbReference type="RefSeq" id="XP_015177855.1"/>
    </source>
</evidence>
<feature type="chain" id="PRO_5045022422" description="superoxide dismutase" evidence="7">
    <location>
        <begin position="22"/>
        <end position="220"/>
    </location>
</feature>
<evidence type="ECO:0000256" key="5">
    <source>
        <dbReference type="ARBA" id="ARBA00023002"/>
    </source>
</evidence>
<dbReference type="CDD" id="cd00305">
    <property type="entry name" value="Cu-Zn_Superoxide_Dismutase"/>
    <property type="match status" value="1"/>
</dbReference>
<feature type="signal peptide" evidence="7">
    <location>
        <begin position="1"/>
        <end position="21"/>
    </location>
</feature>
<dbReference type="Pfam" id="PF00080">
    <property type="entry name" value="Sod_Cu"/>
    <property type="match status" value="1"/>
</dbReference>
<evidence type="ECO:0000256" key="1">
    <source>
        <dbReference type="ARBA" id="ARBA00012682"/>
    </source>
</evidence>
<comment type="catalytic activity">
    <reaction evidence="6">
        <text>2 superoxide + 2 H(+) = H2O2 + O2</text>
        <dbReference type="Rhea" id="RHEA:20696"/>
        <dbReference type="ChEBI" id="CHEBI:15378"/>
        <dbReference type="ChEBI" id="CHEBI:15379"/>
        <dbReference type="ChEBI" id="CHEBI:16240"/>
        <dbReference type="ChEBI" id="CHEBI:18421"/>
        <dbReference type="EC" id="1.15.1.1"/>
    </reaction>
</comment>
<keyword evidence="3" id="KW-0862">Zinc</keyword>
<dbReference type="Proteomes" id="UP000694924">
    <property type="component" value="Unplaced"/>
</dbReference>
<dbReference type="InterPro" id="IPR036423">
    <property type="entry name" value="SOD-like_Cu/Zn_dom_sf"/>
</dbReference>
<dbReference type="SUPFAM" id="SSF49329">
    <property type="entry name" value="Cu,Zn superoxide dismutase-like"/>
    <property type="match status" value="1"/>
</dbReference>
<evidence type="ECO:0000313" key="9">
    <source>
        <dbReference type="Proteomes" id="UP000694924"/>
    </source>
</evidence>
<dbReference type="PRINTS" id="PR00068">
    <property type="entry name" value="CUZNDISMTASE"/>
</dbReference>
<dbReference type="RefSeq" id="XP_015177854.1">
    <property type="nucleotide sequence ID" value="XM_015322368.1"/>
</dbReference>
<evidence type="ECO:0000259" key="8">
    <source>
        <dbReference type="Pfam" id="PF00080"/>
    </source>
</evidence>
<proteinExistence type="predicted"/>
<keyword evidence="7" id="KW-0732">Signal</keyword>
<keyword evidence="4" id="KW-0049">Antioxidant</keyword>
<dbReference type="RefSeq" id="XP_015177857.1">
    <property type="nucleotide sequence ID" value="XM_015322371.1"/>
</dbReference>
<evidence type="ECO:0000256" key="2">
    <source>
        <dbReference type="ARBA" id="ARBA00022723"/>
    </source>
</evidence>
<dbReference type="RefSeq" id="XP_015177855.1">
    <property type="nucleotide sequence ID" value="XM_015322369.1"/>
</dbReference>
<gene>
    <name evidence="10 11 12" type="primary">LOC107067137</name>
</gene>
<dbReference type="Gene3D" id="2.60.40.200">
    <property type="entry name" value="Superoxide dismutase, copper/zinc binding domain"/>
    <property type="match status" value="1"/>
</dbReference>
<keyword evidence="9" id="KW-1185">Reference proteome</keyword>
<organism evidence="9 10">
    <name type="scientific">Polistes dominula</name>
    <name type="common">European paper wasp</name>
    <name type="synonym">Vespa dominula</name>
    <dbReference type="NCBI Taxonomy" id="743375"/>
    <lineage>
        <taxon>Eukaryota</taxon>
        <taxon>Metazoa</taxon>
        <taxon>Ecdysozoa</taxon>
        <taxon>Arthropoda</taxon>
        <taxon>Hexapoda</taxon>
        <taxon>Insecta</taxon>
        <taxon>Pterygota</taxon>
        <taxon>Neoptera</taxon>
        <taxon>Endopterygota</taxon>
        <taxon>Hymenoptera</taxon>
        <taxon>Apocrita</taxon>
        <taxon>Aculeata</taxon>
        <taxon>Vespoidea</taxon>
        <taxon>Vespidae</taxon>
        <taxon>Polistinae</taxon>
        <taxon>Polistini</taxon>
        <taxon>Polistes</taxon>
    </lineage>
</organism>
<accession>A0ABM1ICB7</accession>
<dbReference type="GeneID" id="107067137"/>
<evidence type="ECO:0000256" key="7">
    <source>
        <dbReference type="SAM" id="SignalP"/>
    </source>
</evidence>
<name>A0ABM1ICB7_POLDO</name>
<sequence length="220" mass="23773">MHKLLRIAILVILLVRWKTYAEVYEGTMMTINDRTLFIRSLPGYPGSRSNLYEVYMEPYYFVIGLKAVVEMKALGKDGSPINGPRGSLTLEQQADGVRITGTITGLSPGLHGFHVHEKGDLRKGCDSAGPHFNPYMVNHGAPNDPLRHVGDLGNVEVGLDGIARIDGMDRYLSLVGVRGAVGRALVIHAKPDDFGRGGTEESIKTGSSGARLACGIIGFL</sequence>